<name>A0ABR1NL45_9PEZI</name>
<evidence type="ECO:0000313" key="2">
    <source>
        <dbReference type="Proteomes" id="UP001367316"/>
    </source>
</evidence>
<reference evidence="1 2" key="1">
    <citation type="submission" date="2024-04" db="EMBL/GenBank/DDBJ databases">
        <title>Phyllosticta paracitricarpa is synonymous to the EU quarantine fungus P. citricarpa based on phylogenomic analyses.</title>
        <authorList>
            <consortium name="Lawrence Berkeley National Laboratory"/>
            <person name="Van ingen-buijs V.A."/>
            <person name="Van westerhoven A.C."/>
            <person name="Haridas S."/>
            <person name="Skiadas P."/>
            <person name="Martin F."/>
            <person name="Groenewald J.Z."/>
            <person name="Crous P.W."/>
            <person name="Seidl M.F."/>
        </authorList>
    </citation>
    <scope>NUCLEOTIDE SEQUENCE [LARGE SCALE GENOMIC DNA]</scope>
    <source>
        <strain evidence="1 2">CBS 141358</strain>
    </source>
</reference>
<proteinExistence type="predicted"/>
<sequence length="194" mass="21565">MAVGSAETCSVIGPTQLSWQYHHVVCIQLFVPTSKLCACSGWMATEKATKVARREMAIWFRQEGRSSRRAVMHAAMLFKLMRDRVNHAHVEAHHLLLASLMLWAYATLGPGGRDGGNGVVRLDKASNGEVQVWLQDAREVATVGGVGSIEGREGGRRVVAEARRIMSLSRAWPVRERIKDVMDEMLSEGRVELR</sequence>
<keyword evidence="2" id="KW-1185">Reference proteome</keyword>
<accession>A0ABR1NL45</accession>
<organism evidence="1 2">
    <name type="scientific">Phyllosticta paracitricarpa</name>
    <dbReference type="NCBI Taxonomy" id="2016321"/>
    <lineage>
        <taxon>Eukaryota</taxon>
        <taxon>Fungi</taxon>
        <taxon>Dikarya</taxon>
        <taxon>Ascomycota</taxon>
        <taxon>Pezizomycotina</taxon>
        <taxon>Dothideomycetes</taxon>
        <taxon>Dothideomycetes incertae sedis</taxon>
        <taxon>Botryosphaeriales</taxon>
        <taxon>Phyllostictaceae</taxon>
        <taxon>Phyllosticta</taxon>
    </lineage>
</organism>
<comment type="caution">
    <text evidence="1">The sequence shown here is derived from an EMBL/GenBank/DDBJ whole genome shotgun (WGS) entry which is preliminary data.</text>
</comment>
<dbReference type="EMBL" id="JBBPBF010000002">
    <property type="protein sequence ID" value="KAK7615160.1"/>
    <property type="molecule type" value="Genomic_DNA"/>
</dbReference>
<dbReference type="Proteomes" id="UP001367316">
    <property type="component" value="Unassembled WGS sequence"/>
</dbReference>
<evidence type="ECO:0000313" key="1">
    <source>
        <dbReference type="EMBL" id="KAK7615160.1"/>
    </source>
</evidence>
<protein>
    <submittedName>
        <fullName evidence="1">Uncharacterized protein</fullName>
    </submittedName>
</protein>
<gene>
    <name evidence="1" type="ORF">JOL62DRAFT_144048</name>
</gene>